<dbReference type="Pfam" id="PF13289">
    <property type="entry name" value="SIR2_2"/>
    <property type="match status" value="1"/>
</dbReference>
<proteinExistence type="predicted"/>
<comment type="caution">
    <text evidence="1">The sequence shown here is derived from an EMBL/GenBank/DDBJ whole genome shotgun (WGS) entry which is preliminary data.</text>
</comment>
<dbReference type="EMBL" id="LLXS01000011">
    <property type="protein sequence ID" value="KRG43821.1"/>
    <property type="molecule type" value="Genomic_DNA"/>
</dbReference>
<dbReference type="RefSeq" id="WP_054659023.1">
    <property type="nucleotide sequence ID" value="NZ_BAZI01000134.1"/>
</dbReference>
<evidence type="ECO:0000313" key="1">
    <source>
        <dbReference type="EMBL" id="KRG43821.1"/>
    </source>
</evidence>
<organism evidence="1 2">
    <name type="scientific">Stenotrophomonas pictorum JCM 9942</name>
    <dbReference type="NCBI Taxonomy" id="1236960"/>
    <lineage>
        <taxon>Bacteria</taxon>
        <taxon>Pseudomonadati</taxon>
        <taxon>Pseudomonadota</taxon>
        <taxon>Gammaproteobacteria</taxon>
        <taxon>Lysobacterales</taxon>
        <taxon>Lysobacteraceae</taxon>
        <taxon>Stenotrophomonas</taxon>
    </lineage>
</organism>
<name>A0A0R0AFW7_9GAMM</name>
<dbReference type="AlphaFoldDB" id="A0A0R0AFW7"/>
<accession>A0A0R0AFW7</accession>
<keyword evidence="2" id="KW-1185">Reference proteome</keyword>
<gene>
    <name evidence="1" type="ORF">ARC78_07050</name>
</gene>
<reference evidence="1 2" key="1">
    <citation type="submission" date="2015-10" db="EMBL/GenBank/DDBJ databases">
        <title>Genome sequencing and analysis of members of genus Stenotrophomonas.</title>
        <authorList>
            <person name="Patil P.P."/>
            <person name="Midha S."/>
            <person name="Patil P.B."/>
        </authorList>
    </citation>
    <scope>NUCLEOTIDE SEQUENCE [LARGE SCALE GENOMIC DNA]</scope>
    <source>
        <strain evidence="1 2">JCM 9942</strain>
    </source>
</reference>
<dbReference type="Proteomes" id="UP000050836">
    <property type="component" value="Unassembled WGS sequence"/>
</dbReference>
<protein>
    <submittedName>
        <fullName evidence="1">Uncharacterized protein</fullName>
    </submittedName>
</protein>
<evidence type="ECO:0000313" key="2">
    <source>
        <dbReference type="Proteomes" id="UP000050836"/>
    </source>
</evidence>
<sequence>MPTYAEYIAEQTLVAQECLRDLGCQPVLFVGSGIAKRYGGGPSWKELLARVIAENPLIEDELPYLQQREGSLPKVGSVLVDPYQRFAWGVGREGFPPELFAEDVSKDIYLKYHVADVVKSSVGSIIDVDGDLLAEISALRKVRPNSIITTNYDLMLEEVFPEYTPIVGQKIIRAASMMIGEIFKIHGSIDEPRELVLTHEDYEKWCLRKKYLSAKLLTFFLEHPVVIVGYAAQDDNVIEILRDIDEILGGNGELVPNIFYVVHDPLVDESSYPARQAVLDLRDGRSMRVHCMQANDLTWVFDAFAASEGVENVNPKILRALMARTYNLVRHDIPKMTLEVDFGTLEQAANSDSELPRLLGITSLSDPQTFNATYPYLTTALGRKLGFPSWHGARKLIDQIKAEKDVDLCSSDNQFHIAVKSGTNTVIHKYSEAAVALLTKVQVGEPYEIHLERPHGARKARKRVAAAS</sequence>